<gene>
    <name evidence="1" type="ORF">BKA15_004959</name>
</gene>
<keyword evidence="2" id="KW-1185">Reference proteome</keyword>
<sequence length="109" mass="12371">MTEFPVYEPGQSSQPSPENMFYVLVEFSNQGSAKPPTLIEYGVEQAFPSLEQAQQEARRIAFEFEPPDPFSPQGRQVFQTHDREFVTIIQGAMSTFHFFTRVGQYLGGS</sequence>
<accession>A0A7Y9IBG1</accession>
<reference evidence="1 2" key="1">
    <citation type="submission" date="2020-07" db="EMBL/GenBank/DDBJ databases">
        <title>Sequencing the genomes of 1000 actinobacteria strains.</title>
        <authorList>
            <person name="Klenk H.-P."/>
        </authorList>
    </citation>
    <scope>NUCLEOTIDE SEQUENCE [LARGE SCALE GENOMIC DNA]</scope>
    <source>
        <strain evidence="1 2">DSM 22083</strain>
    </source>
</reference>
<organism evidence="1 2">
    <name type="scientific">Microlunatus parietis</name>
    <dbReference type="NCBI Taxonomy" id="682979"/>
    <lineage>
        <taxon>Bacteria</taxon>
        <taxon>Bacillati</taxon>
        <taxon>Actinomycetota</taxon>
        <taxon>Actinomycetes</taxon>
        <taxon>Propionibacteriales</taxon>
        <taxon>Propionibacteriaceae</taxon>
        <taxon>Microlunatus</taxon>
    </lineage>
</organism>
<dbReference type="Proteomes" id="UP000569914">
    <property type="component" value="Unassembled WGS sequence"/>
</dbReference>
<dbReference type="RefSeq" id="WP_179755263.1">
    <property type="nucleotide sequence ID" value="NZ_JACCBU010000001.1"/>
</dbReference>
<comment type="caution">
    <text evidence="1">The sequence shown here is derived from an EMBL/GenBank/DDBJ whole genome shotgun (WGS) entry which is preliminary data.</text>
</comment>
<proteinExistence type="predicted"/>
<dbReference type="EMBL" id="JACCBU010000001">
    <property type="protein sequence ID" value="NYE73630.1"/>
    <property type="molecule type" value="Genomic_DNA"/>
</dbReference>
<dbReference type="AlphaFoldDB" id="A0A7Y9IBG1"/>
<protein>
    <submittedName>
        <fullName evidence="1">Uncharacterized protein</fullName>
    </submittedName>
</protein>
<name>A0A7Y9IBG1_9ACTN</name>
<evidence type="ECO:0000313" key="1">
    <source>
        <dbReference type="EMBL" id="NYE73630.1"/>
    </source>
</evidence>
<evidence type="ECO:0000313" key="2">
    <source>
        <dbReference type="Proteomes" id="UP000569914"/>
    </source>
</evidence>